<feature type="transmembrane region" description="Helical" evidence="1">
    <location>
        <begin position="59"/>
        <end position="82"/>
    </location>
</feature>
<proteinExistence type="predicted"/>
<keyword evidence="1" id="KW-0472">Membrane</keyword>
<dbReference type="Pfam" id="PF16933">
    <property type="entry name" value="PelG"/>
    <property type="match status" value="1"/>
</dbReference>
<feature type="transmembrane region" description="Helical" evidence="1">
    <location>
        <begin position="364"/>
        <end position="388"/>
    </location>
</feature>
<keyword evidence="1" id="KW-0812">Transmembrane</keyword>
<dbReference type="OrthoDB" id="37830at2"/>
<dbReference type="EMBL" id="PHIG01000039">
    <property type="protein sequence ID" value="PJK28800.1"/>
    <property type="molecule type" value="Genomic_DNA"/>
</dbReference>
<feature type="transmembrane region" description="Helical" evidence="1">
    <location>
        <begin position="229"/>
        <end position="251"/>
    </location>
</feature>
<evidence type="ECO:0000313" key="3">
    <source>
        <dbReference type="Proteomes" id="UP000229498"/>
    </source>
</evidence>
<dbReference type="Proteomes" id="UP000229498">
    <property type="component" value="Unassembled WGS sequence"/>
</dbReference>
<evidence type="ECO:0000256" key="1">
    <source>
        <dbReference type="SAM" id="Phobius"/>
    </source>
</evidence>
<reference evidence="2 3" key="1">
    <citation type="submission" date="2017-11" db="EMBL/GenBank/DDBJ databases">
        <title>Draft genome sequence of Rhizobiales bacterium SY3-13.</title>
        <authorList>
            <person name="Sun C."/>
        </authorList>
    </citation>
    <scope>NUCLEOTIDE SEQUENCE [LARGE SCALE GENOMIC DNA]</scope>
    <source>
        <strain evidence="2 3">SY3-13</strain>
    </source>
</reference>
<protein>
    <recommendedName>
        <fullName evidence="4">Histidine kinase</fullName>
    </recommendedName>
</protein>
<dbReference type="InterPro" id="IPR031617">
    <property type="entry name" value="PelG"/>
</dbReference>
<comment type="caution">
    <text evidence="2">The sequence shown here is derived from an EMBL/GenBank/DDBJ whole genome shotgun (WGS) entry which is preliminary data.</text>
</comment>
<feature type="transmembrane region" description="Helical" evidence="1">
    <location>
        <begin position="419"/>
        <end position="443"/>
    </location>
</feature>
<dbReference type="RefSeq" id="WP_109792239.1">
    <property type="nucleotide sequence ID" value="NZ_PHIG01000039.1"/>
</dbReference>
<feature type="transmembrane region" description="Helical" evidence="1">
    <location>
        <begin position="187"/>
        <end position="209"/>
    </location>
</feature>
<feature type="transmembrane region" description="Helical" evidence="1">
    <location>
        <begin position="271"/>
        <end position="291"/>
    </location>
</feature>
<feature type="transmembrane region" description="Helical" evidence="1">
    <location>
        <begin position="333"/>
        <end position="352"/>
    </location>
</feature>
<feature type="transmembrane region" description="Helical" evidence="1">
    <location>
        <begin position="395"/>
        <end position="413"/>
    </location>
</feature>
<feature type="transmembrane region" description="Helical" evidence="1">
    <location>
        <begin position="103"/>
        <end position="125"/>
    </location>
</feature>
<sequence length="459" mass="51728">MAGIGFALRRLTSRDDLLGIVQGYTHSAVVSSGPWLFTILAVGSINLFGIYLTTVAELITFRVILIYNFAFSLAFSGPVLLVATRYLADMIFRKEVEEAPGMLLAAMVLLLGSQAMIVVPFYLFVVDLPPDLAAAGIVNYFLVAAIWLVNVFLTALKDYRSVTLAFLVGMITAGGASLWLAGVIGALGITIGFNIGLGIIFFGLIARVFAEYPYRIMRPWRFMRYFRKYWDLALAGLIYNLAIWVDKWVMWCAPEREITAAGFVTYPAYDGAMFLAYLTIVPAMAIFIVNIETRFFEHYQRFYRDIEHHANYHRIDSNHRNIIQALLMASRNVVILQFCICVTVILVAGRLFDVLSIPPLQLGIFRFGVLGSLFHVLLMFVGIVLAYFDLRRVMLLVQVVFLLTNGLFTWATMEMGFAWYGYGYFMASLVTFVLGYGLCAWYVGRLPFLTFVQNNTSVR</sequence>
<accession>A0A2M9FZB8</accession>
<keyword evidence="3" id="KW-1185">Reference proteome</keyword>
<organism evidence="2 3">
    <name type="scientific">Minwuia thermotolerans</name>
    <dbReference type="NCBI Taxonomy" id="2056226"/>
    <lineage>
        <taxon>Bacteria</taxon>
        <taxon>Pseudomonadati</taxon>
        <taxon>Pseudomonadota</taxon>
        <taxon>Alphaproteobacteria</taxon>
        <taxon>Minwuiales</taxon>
        <taxon>Minwuiaceae</taxon>
        <taxon>Minwuia</taxon>
    </lineage>
</organism>
<gene>
    <name evidence="2" type="ORF">CVT23_15830</name>
</gene>
<evidence type="ECO:0008006" key="4">
    <source>
        <dbReference type="Google" id="ProtNLM"/>
    </source>
</evidence>
<dbReference type="AlphaFoldDB" id="A0A2M9FZB8"/>
<keyword evidence="1" id="KW-1133">Transmembrane helix</keyword>
<feature type="transmembrane region" description="Helical" evidence="1">
    <location>
        <begin position="163"/>
        <end position="181"/>
    </location>
</feature>
<feature type="transmembrane region" description="Helical" evidence="1">
    <location>
        <begin position="137"/>
        <end position="156"/>
    </location>
</feature>
<feature type="transmembrane region" description="Helical" evidence="1">
    <location>
        <begin position="35"/>
        <end position="53"/>
    </location>
</feature>
<name>A0A2M9FZB8_9PROT</name>
<evidence type="ECO:0000313" key="2">
    <source>
        <dbReference type="EMBL" id="PJK28800.1"/>
    </source>
</evidence>